<evidence type="ECO:0000313" key="2">
    <source>
        <dbReference type="Proteomes" id="UP000000483"/>
    </source>
</evidence>
<protein>
    <submittedName>
        <fullName evidence="1">Uncharacterized protein</fullName>
    </submittedName>
</protein>
<proteinExistence type="predicted"/>
<dbReference type="EMBL" id="CP002629">
    <property type="protein sequence ID" value="AEB08825.1"/>
    <property type="molecule type" value="Genomic_DNA"/>
</dbReference>
<name>F2NC30_DESAR</name>
<dbReference type="KEGG" id="dao:Desac_0955"/>
<dbReference type="RefSeq" id="WP_013705938.1">
    <property type="nucleotide sequence ID" value="NC_015388.1"/>
</dbReference>
<sequence length="73" mass="8255">MGKKIAKIKLELYGDRFVQMLGDNKNSEFREAIVHVQPGETKEEAWARHLFDNPLDVNAIVKIFIVPSSINSG</sequence>
<reference evidence="1 2" key="1">
    <citation type="journal article" date="2011" name="Stand. Genomic Sci.">
        <title>Complete genome sequence of the acetate-degrading sulfate reducer Desulfobacca acetoxidans type strain (ASRB2).</title>
        <authorList>
            <person name="Goker M."/>
            <person name="Teshima H."/>
            <person name="Lapidus A."/>
            <person name="Nolan M."/>
            <person name="Lucas S."/>
            <person name="Hammon N."/>
            <person name="Deshpande S."/>
            <person name="Cheng J.F."/>
            <person name="Tapia R."/>
            <person name="Han C."/>
            <person name="Goodwin L."/>
            <person name="Pitluck S."/>
            <person name="Huntemann M."/>
            <person name="Liolios K."/>
            <person name="Ivanova N."/>
            <person name="Pagani I."/>
            <person name="Mavromatis K."/>
            <person name="Ovchinikova G."/>
            <person name="Pati A."/>
            <person name="Chen A."/>
            <person name="Palaniappan K."/>
            <person name="Land M."/>
            <person name="Hauser L."/>
            <person name="Brambilla E.M."/>
            <person name="Rohde M."/>
            <person name="Spring S."/>
            <person name="Detter J.C."/>
            <person name="Woyke T."/>
            <person name="Bristow J."/>
            <person name="Eisen J.A."/>
            <person name="Markowitz V."/>
            <person name="Hugenholtz P."/>
            <person name="Kyrpides N.C."/>
            <person name="Klenk H.P."/>
        </authorList>
    </citation>
    <scope>NUCLEOTIDE SEQUENCE [LARGE SCALE GENOMIC DNA]</scope>
    <source>
        <strain evidence="2">ATCC 700848 / DSM 11109 / ASRB2</strain>
    </source>
</reference>
<gene>
    <name evidence="1" type="ordered locus">Desac_0955</name>
</gene>
<organism evidence="1 2">
    <name type="scientific">Desulfobacca acetoxidans (strain ATCC 700848 / DSM 11109 / ASRB2)</name>
    <dbReference type="NCBI Taxonomy" id="880072"/>
    <lineage>
        <taxon>Bacteria</taxon>
        <taxon>Pseudomonadati</taxon>
        <taxon>Thermodesulfobacteriota</taxon>
        <taxon>Desulfobaccia</taxon>
        <taxon>Desulfobaccales</taxon>
        <taxon>Desulfobaccaceae</taxon>
        <taxon>Desulfobacca</taxon>
    </lineage>
</organism>
<evidence type="ECO:0000313" key="1">
    <source>
        <dbReference type="EMBL" id="AEB08825.1"/>
    </source>
</evidence>
<keyword evidence="2" id="KW-1185">Reference proteome</keyword>
<dbReference type="STRING" id="880072.Desac_0955"/>
<dbReference type="HOGENOM" id="CLU_2698584_0_0_7"/>
<dbReference type="AlphaFoldDB" id="F2NC30"/>
<accession>F2NC30</accession>
<dbReference type="Proteomes" id="UP000000483">
    <property type="component" value="Chromosome"/>
</dbReference>
<reference evidence="2" key="2">
    <citation type="submission" date="2011-03" db="EMBL/GenBank/DDBJ databases">
        <title>The complete genome of Desulfobacca acetoxidans DSM 11109.</title>
        <authorList>
            <consortium name="US DOE Joint Genome Institute (JGI-PGF)"/>
            <person name="Lucas S."/>
            <person name="Copeland A."/>
            <person name="Lapidus A."/>
            <person name="Bruce D."/>
            <person name="Goodwin L."/>
            <person name="Pitluck S."/>
            <person name="Peters L."/>
            <person name="Kyrpides N."/>
            <person name="Mavromatis K."/>
            <person name="Ivanova N."/>
            <person name="Ovchinnikova G."/>
            <person name="Teshima H."/>
            <person name="Detter J.C."/>
            <person name="Han C."/>
            <person name="Land M."/>
            <person name="Hauser L."/>
            <person name="Markowitz V."/>
            <person name="Cheng J.-F."/>
            <person name="Hugenholtz P."/>
            <person name="Woyke T."/>
            <person name="Wu D."/>
            <person name="Spring S."/>
            <person name="Schueler E."/>
            <person name="Brambilla E."/>
            <person name="Klenk H.-P."/>
            <person name="Eisen J.A."/>
        </authorList>
    </citation>
    <scope>NUCLEOTIDE SEQUENCE [LARGE SCALE GENOMIC DNA]</scope>
    <source>
        <strain evidence="2">ATCC 700848 / DSM 11109 / ASRB2</strain>
    </source>
</reference>